<dbReference type="AlphaFoldDB" id="A0A839ZZT4"/>
<keyword evidence="3" id="KW-1185">Reference proteome</keyword>
<comment type="caution">
    <text evidence="2">The sequence shown here is derived from an EMBL/GenBank/DDBJ whole genome shotgun (WGS) entry which is preliminary data.</text>
</comment>
<gene>
    <name evidence="2" type="ORF">GGQ61_002604</name>
</gene>
<keyword evidence="1" id="KW-0812">Transmembrane</keyword>
<evidence type="ECO:0000313" key="2">
    <source>
        <dbReference type="EMBL" id="MBB3891876.1"/>
    </source>
</evidence>
<proteinExistence type="predicted"/>
<organism evidence="2 3">
    <name type="scientific">Phenylobacterium haematophilum</name>
    <dbReference type="NCBI Taxonomy" id="98513"/>
    <lineage>
        <taxon>Bacteria</taxon>
        <taxon>Pseudomonadati</taxon>
        <taxon>Pseudomonadota</taxon>
        <taxon>Alphaproteobacteria</taxon>
        <taxon>Caulobacterales</taxon>
        <taxon>Caulobacteraceae</taxon>
        <taxon>Phenylobacterium</taxon>
    </lineage>
</organism>
<keyword evidence="1" id="KW-1133">Transmembrane helix</keyword>
<feature type="transmembrane region" description="Helical" evidence="1">
    <location>
        <begin position="12"/>
        <end position="36"/>
    </location>
</feature>
<protein>
    <submittedName>
        <fullName evidence="2">Uncharacterized protein</fullName>
    </submittedName>
</protein>
<feature type="transmembrane region" description="Helical" evidence="1">
    <location>
        <begin position="56"/>
        <end position="76"/>
    </location>
</feature>
<evidence type="ECO:0000256" key="1">
    <source>
        <dbReference type="SAM" id="Phobius"/>
    </source>
</evidence>
<name>A0A839ZZT4_9CAUL</name>
<dbReference type="Proteomes" id="UP000530564">
    <property type="component" value="Unassembled WGS sequence"/>
</dbReference>
<dbReference type="EMBL" id="JACIDK010000003">
    <property type="protein sequence ID" value="MBB3891876.1"/>
    <property type="molecule type" value="Genomic_DNA"/>
</dbReference>
<accession>A0A839ZZT4</accession>
<evidence type="ECO:0000313" key="3">
    <source>
        <dbReference type="Proteomes" id="UP000530564"/>
    </source>
</evidence>
<reference evidence="2 3" key="1">
    <citation type="submission" date="2020-08" db="EMBL/GenBank/DDBJ databases">
        <title>Genomic Encyclopedia of Type Strains, Phase IV (KMG-IV): sequencing the most valuable type-strain genomes for metagenomic binning, comparative biology and taxonomic classification.</title>
        <authorList>
            <person name="Goeker M."/>
        </authorList>
    </citation>
    <scope>NUCLEOTIDE SEQUENCE [LARGE SCALE GENOMIC DNA]</scope>
    <source>
        <strain evidence="2 3">DSM 21793</strain>
    </source>
</reference>
<sequence>MKKLDAAIAKKIAPSALMVLIAGPIFLFFVMDLIMFAAMSGTRGATSPNQVVDLSMEIVICIMTGVLSAFGVRSILRALKD</sequence>
<dbReference type="RefSeq" id="WP_183773374.1">
    <property type="nucleotide sequence ID" value="NZ_JACIDK010000003.1"/>
</dbReference>
<keyword evidence="1" id="KW-0472">Membrane</keyword>